<feature type="compositionally biased region" description="Basic and acidic residues" evidence="1">
    <location>
        <begin position="66"/>
        <end position="76"/>
    </location>
</feature>
<dbReference type="AlphaFoldDB" id="A0A7E4UXA5"/>
<dbReference type="Proteomes" id="UP000492821">
    <property type="component" value="Unassembled WGS sequence"/>
</dbReference>
<proteinExistence type="predicted"/>
<feature type="region of interest" description="Disordered" evidence="1">
    <location>
        <begin position="56"/>
        <end position="76"/>
    </location>
</feature>
<evidence type="ECO:0000313" key="2">
    <source>
        <dbReference type="Proteomes" id="UP000492821"/>
    </source>
</evidence>
<evidence type="ECO:0000313" key="3">
    <source>
        <dbReference type="WBParaSite" id="Pan_g13950.t1"/>
    </source>
</evidence>
<reference evidence="2" key="1">
    <citation type="journal article" date="2013" name="Genetics">
        <title>The draft genome and transcriptome of Panagrellus redivivus are shaped by the harsh demands of a free-living lifestyle.</title>
        <authorList>
            <person name="Srinivasan J."/>
            <person name="Dillman A.R."/>
            <person name="Macchietto M.G."/>
            <person name="Heikkinen L."/>
            <person name="Lakso M."/>
            <person name="Fracchia K.M."/>
            <person name="Antoshechkin I."/>
            <person name="Mortazavi A."/>
            <person name="Wong G."/>
            <person name="Sternberg P.W."/>
        </authorList>
    </citation>
    <scope>NUCLEOTIDE SEQUENCE [LARGE SCALE GENOMIC DNA]</scope>
    <source>
        <strain evidence="2">MT8872</strain>
    </source>
</reference>
<keyword evidence="2" id="KW-1185">Reference proteome</keyword>
<feature type="region of interest" description="Disordered" evidence="1">
    <location>
        <begin position="1"/>
        <end position="37"/>
    </location>
</feature>
<accession>A0A7E4UXA5</accession>
<name>A0A7E4UXA5_PANRE</name>
<dbReference type="WBParaSite" id="Pan_g13950.t1">
    <property type="protein sequence ID" value="Pan_g13950.t1"/>
    <property type="gene ID" value="Pan_g13950"/>
</dbReference>
<evidence type="ECO:0000256" key="1">
    <source>
        <dbReference type="SAM" id="MobiDB-lite"/>
    </source>
</evidence>
<sequence length="111" mass="12587">MAGLLSQKHGTKGQQSIKVTKTGRMSKGMHSENTAGRITTTARLLRFEECSELRLPSGDLTTTVPTRRDDADDEMPKMPAELREKMVSEVDFKQNRNNHFFLQKNAYDESL</sequence>
<protein>
    <submittedName>
        <fullName evidence="3">Uncharacterized protein</fullName>
    </submittedName>
</protein>
<organism evidence="2 3">
    <name type="scientific">Panagrellus redivivus</name>
    <name type="common">Microworm</name>
    <dbReference type="NCBI Taxonomy" id="6233"/>
    <lineage>
        <taxon>Eukaryota</taxon>
        <taxon>Metazoa</taxon>
        <taxon>Ecdysozoa</taxon>
        <taxon>Nematoda</taxon>
        <taxon>Chromadorea</taxon>
        <taxon>Rhabditida</taxon>
        <taxon>Tylenchina</taxon>
        <taxon>Panagrolaimomorpha</taxon>
        <taxon>Panagrolaimoidea</taxon>
        <taxon>Panagrolaimidae</taxon>
        <taxon>Panagrellus</taxon>
    </lineage>
</organism>
<reference evidence="3" key="2">
    <citation type="submission" date="2020-10" db="UniProtKB">
        <authorList>
            <consortium name="WormBaseParasite"/>
        </authorList>
    </citation>
    <scope>IDENTIFICATION</scope>
</reference>